<reference evidence="4" key="1">
    <citation type="submission" date="2019-04" db="EMBL/GenBank/DDBJ databases">
        <title>Draft genome sequence of Pseudonocardiaceae bacterium SL3-2-4.</title>
        <authorList>
            <person name="Ningsih F."/>
            <person name="Yokota A."/>
            <person name="Sakai Y."/>
            <person name="Nanatani K."/>
            <person name="Yabe S."/>
            <person name="Oetari A."/>
            <person name="Sjamsuridzal W."/>
        </authorList>
    </citation>
    <scope>NUCLEOTIDE SEQUENCE [LARGE SCALE GENOMIC DNA]</scope>
    <source>
        <strain evidence="4">SL3-2-4</strain>
    </source>
</reference>
<evidence type="ECO:0000256" key="1">
    <source>
        <dbReference type="SAM" id="MobiDB-lite"/>
    </source>
</evidence>
<gene>
    <name evidence="3" type="ORF">GTS_27880</name>
</gene>
<dbReference type="AlphaFoldDB" id="A0A4D4J3A7"/>
<evidence type="ECO:0000313" key="3">
    <source>
        <dbReference type="EMBL" id="GDY31155.1"/>
    </source>
</evidence>
<evidence type="ECO:0000256" key="2">
    <source>
        <dbReference type="SAM" id="Phobius"/>
    </source>
</evidence>
<sequence length="440" mass="46256">MTWQDQLRQLDQELAAGKISADDYRRRRDELLAEAQREQDQAQPPAESGEGRPQGQQGPFPPPFKWEASTPETTQVMQPVQDQGEDGSADATQVVRDEGGPADTTQRVDPSAGPTQRVDPSSGPTQVVNPGAPQDPERTQVVRGPGTGPFPQQQFPQFPGQPGVQGGPQFSGQQQGYPGQQMPRQQGGWPQRGQEDVAPPWASSDFPPLDSGESWVKQGPEVFDDGGGRNVGKIVGVAAAVVLLLAVAFGAYWIWGRGSTGGAQAASSAPAPATTTTKPKDPTDIADLGGSKEDYSAIKTFADIQSRVPYLTSDEQQLYQSAGAGKAQFAVSRLKDGATVIVLTVQAGDKQSAQTAAQSLGQLQTTYGMQPVPNAPTGVVATQIAASGQNPAKLRAHYASQGVIIRVEVAGGGNGPGMDTLTKDFEDALGKQLRLSPANA</sequence>
<evidence type="ECO:0000313" key="4">
    <source>
        <dbReference type="Proteomes" id="UP000298860"/>
    </source>
</evidence>
<name>A0A4D4J3A7_9PSEU</name>
<feature type="region of interest" description="Disordered" evidence="1">
    <location>
        <begin position="263"/>
        <end position="290"/>
    </location>
</feature>
<accession>A0A4D4J3A7</accession>
<dbReference type="Proteomes" id="UP000298860">
    <property type="component" value="Unassembled WGS sequence"/>
</dbReference>
<feature type="transmembrane region" description="Helical" evidence="2">
    <location>
        <begin position="234"/>
        <end position="255"/>
    </location>
</feature>
<comment type="caution">
    <text evidence="3">The sequence shown here is derived from an EMBL/GenBank/DDBJ whole genome shotgun (WGS) entry which is preliminary data.</text>
</comment>
<dbReference type="OrthoDB" id="3692386at2"/>
<dbReference type="RefSeq" id="WP_137814244.1">
    <property type="nucleotide sequence ID" value="NZ_BJFL01000012.1"/>
</dbReference>
<feature type="region of interest" description="Disordered" evidence="1">
    <location>
        <begin position="14"/>
        <end position="221"/>
    </location>
</feature>
<dbReference type="EMBL" id="BJFL01000012">
    <property type="protein sequence ID" value="GDY31155.1"/>
    <property type="molecule type" value="Genomic_DNA"/>
</dbReference>
<organism evidence="3 4">
    <name type="scientific">Gandjariella thermophila</name>
    <dbReference type="NCBI Taxonomy" id="1931992"/>
    <lineage>
        <taxon>Bacteria</taxon>
        <taxon>Bacillati</taxon>
        <taxon>Actinomycetota</taxon>
        <taxon>Actinomycetes</taxon>
        <taxon>Pseudonocardiales</taxon>
        <taxon>Pseudonocardiaceae</taxon>
        <taxon>Gandjariella</taxon>
    </lineage>
</organism>
<feature type="compositionally biased region" description="Low complexity" evidence="1">
    <location>
        <begin position="149"/>
        <end position="192"/>
    </location>
</feature>
<keyword evidence="2" id="KW-0812">Transmembrane</keyword>
<feature type="compositionally biased region" description="Basic and acidic residues" evidence="1">
    <location>
        <begin position="20"/>
        <end position="40"/>
    </location>
</feature>
<keyword evidence="4" id="KW-1185">Reference proteome</keyword>
<protein>
    <recommendedName>
        <fullName evidence="5">SHOCT domain-containing protein</fullName>
    </recommendedName>
</protein>
<evidence type="ECO:0008006" key="5">
    <source>
        <dbReference type="Google" id="ProtNLM"/>
    </source>
</evidence>
<feature type="compositionally biased region" description="Polar residues" evidence="1">
    <location>
        <begin position="70"/>
        <end position="81"/>
    </location>
</feature>
<feature type="compositionally biased region" description="Low complexity" evidence="1">
    <location>
        <begin position="265"/>
        <end position="277"/>
    </location>
</feature>
<feature type="compositionally biased region" description="Polar residues" evidence="1">
    <location>
        <begin position="118"/>
        <end position="128"/>
    </location>
</feature>
<keyword evidence="2" id="KW-1133">Transmembrane helix</keyword>
<proteinExistence type="predicted"/>
<keyword evidence="2" id="KW-0472">Membrane</keyword>